<accession>A0A5C5VH36</accession>
<organism evidence="2 3">
    <name type="scientific">Posidoniimonas corsicana</name>
    <dbReference type="NCBI Taxonomy" id="1938618"/>
    <lineage>
        <taxon>Bacteria</taxon>
        <taxon>Pseudomonadati</taxon>
        <taxon>Planctomycetota</taxon>
        <taxon>Planctomycetia</taxon>
        <taxon>Pirellulales</taxon>
        <taxon>Lacipirellulaceae</taxon>
        <taxon>Posidoniimonas</taxon>
    </lineage>
</organism>
<evidence type="ECO:0000313" key="2">
    <source>
        <dbReference type="EMBL" id="TWT37421.1"/>
    </source>
</evidence>
<evidence type="ECO:0000313" key="3">
    <source>
        <dbReference type="Proteomes" id="UP000316714"/>
    </source>
</evidence>
<gene>
    <name evidence="2" type="ORF">KOR34_23710</name>
</gene>
<evidence type="ECO:0000256" key="1">
    <source>
        <dbReference type="SAM" id="SignalP"/>
    </source>
</evidence>
<feature type="chain" id="PRO_5022973908" description="PEP-CTERM protein-sorting domain-containing protein" evidence="1">
    <location>
        <begin position="21"/>
        <end position="257"/>
    </location>
</feature>
<reference evidence="2 3" key="1">
    <citation type="submission" date="2019-02" db="EMBL/GenBank/DDBJ databases">
        <title>Deep-cultivation of Planctomycetes and their phenomic and genomic characterization uncovers novel biology.</title>
        <authorList>
            <person name="Wiegand S."/>
            <person name="Jogler M."/>
            <person name="Boedeker C."/>
            <person name="Pinto D."/>
            <person name="Vollmers J."/>
            <person name="Rivas-Marin E."/>
            <person name="Kohn T."/>
            <person name="Peeters S.H."/>
            <person name="Heuer A."/>
            <person name="Rast P."/>
            <person name="Oberbeckmann S."/>
            <person name="Bunk B."/>
            <person name="Jeske O."/>
            <person name="Meyerdierks A."/>
            <person name="Storesund J.E."/>
            <person name="Kallscheuer N."/>
            <person name="Luecker S."/>
            <person name="Lage O.M."/>
            <person name="Pohl T."/>
            <person name="Merkel B.J."/>
            <person name="Hornburger P."/>
            <person name="Mueller R.-W."/>
            <person name="Bruemmer F."/>
            <person name="Labrenz M."/>
            <person name="Spormann A.M."/>
            <person name="Op Den Camp H."/>
            <person name="Overmann J."/>
            <person name="Amann R."/>
            <person name="Jetten M.S.M."/>
            <person name="Mascher T."/>
            <person name="Medema M.H."/>
            <person name="Devos D.P."/>
            <person name="Kaster A.-K."/>
            <person name="Ovreas L."/>
            <person name="Rohde M."/>
            <person name="Galperin M.Y."/>
            <person name="Jogler C."/>
        </authorList>
    </citation>
    <scope>NUCLEOTIDE SEQUENCE [LARGE SCALE GENOMIC DNA]</scope>
    <source>
        <strain evidence="2 3">KOR34</strain>
    </source>
</reference>
<dbReference type="EMBL" id="SIHJ01000001">
    <property type="protein sequence ID" value="TWT37421.1"/>
    <property type="molecule type" value="Genomic_DNA"/>
</dbReference>
<dbReference type="OrthoDB" id="264762at2"/>
<keyword evidence="3" id="KW-1185">Reference proteome</keyword>
<dbReference type="AlphaFoldDB" id="A0A5C5VH36"/>
<protein>
    <recommendedName>
        <fullName evidence="4">PEP-CTERM protein-sorting domain-containing protein</fullName>
    </recommendedName>
</protein>
<dbReference type="Proteomes" id="UP000316714">
    <property type="component" value="Unassembled WGS sequence"/>
</dbReference>
<evidence type="ECO:0008006" key="4">
    <source>
        <dbReference type="Google" id="ProtNLM"/>
    </source>
</evidence>
<name>A0A5C5VH36_9BACT</name>
<feature type="signal peptide" evidence="1">
    <location>
        <begin position="1"/>
        <end position="20"/>
    </location>
</feature>
<dbReference type="RefSeq" id="WP_146564758.1">
    <property type="nucleotide sequence ID" value="NZ_SIHJ01000001.1"/>
</dbReference>
<keyword evidence="1" id="KW-0732">Signal</keyword>
<sequence precursor="true">MKRIILAAAAAILPALCANAATIVMEDFESYADDAALAGVWSLGDGSLDNVLANPGQSLYHPGTGASFSGGNTNSISFAEVAPGPGEKLIFSADIYDNGASANKRTTAGLRKAAGANIIELGMYNSPAHYAYRSILFGPGDPSWVAFSNIVDDDGMPIDNEPIAGWHRFSAVISETNIDFSLDLNADGVINATASVAIAPVDPGFDIIRLGGPSDLSSGGGGVNIDNVSLVRTPEPNAIGLALVLGSCGVLRRRKAA</sequence>
<proteinExistence type="predicted"/>
<comment type="caution">
    <text evidence="2">The sequence shown here is derived from an EMBL/GenBank/DDBJ whole genome shotgun (WGS) entry which is preliminary data.</text>
</comment>